<evidence type="ECO:0000313" key="1">
    <source>
        <dbReference type="EnsemblMetazoa" id="PPA37831.1"/>
    </source>
</evidence>
<gene>
    <name evidence="1" type="primary">WBGene00276200</name>
</gene>
<evidence type="ECO:0000313" key="2">
    <source>
        <dbReference type="Proteomes" id="UP000005239"/>
    </source>
</evidence>
<dbReference type="Proteomes" id="UP000005239">
    <property type="component" value="Unassembled WGS sequence"/>
</dbReference>
<dbReference type="CDD" id="cd16021">
    <property type="entry name" value="ALP_like"/>
    <property type="match status" value="1"/>
</dbReference>
<sequence>MVHLYRKRLLIYVFLLFTFLVYLSFFIDHKKESESSFRFQLSRPDSHPFENSCNFPILEDEDSSLKKSIKHFDEPPSCPLLYPNQVVNRSLYGSFYISSSTVSFPFHCSVQILSGTLYPNVRSMNVSEPIELPLNKSFILNEDVFLITCKSEAKKEGSSELIFSRVYMGVKQSSVNNLIVEVNGSSKSSEVPSRPFNIHSMSISILVFDSTSRSQFARHMKKSRKIMNEMGFVTLMGYNKVGDNSAPNLSPILAEPFKENEEYDVLDETGDIGLNKFLPYRKKIDPDAIEFIWKKMKKKGCETLFNDDIMHTSRGLFHYTNRHFIPGFSYKPTDHYYRPFYNHFYKMLNNKWKLCWDGRILSEELLVPWFLSLRQFADRCFFSFNFLTSPSHDNPNNLESVDEILNQRLRILKNSGSLSNTLLIVMGDHGQRMHYSQKTFGGRIEERQPMMSILLPREFKVHHPTAYDHLLSNVHRLTSNVDIHETLLDIIDNRMGKNRPEGRGISLFTPIPTSRSCFDAWIPKNFCLCQYNATEEDKSNYHHSLSAFLSPLRDLLLSYPCLNVDTLHCNVNYSLHHSHKSVRTGMRDKRNWTAKMAERISPKGFFTETSCTIRSLRNLPLSLLVRSRVDSNGHSHSIPFPPMIINADGDCGTIKNLDTFCTCEGAYDLHSKIESALD</sequence>
<proteinExistence type="predicted"/>
<reference evidence="1" key="2">
    <citation type="submission" date="2022-06" db="UniProtKB">
        <authorList>
            <consortium name="EnsemblMetazoa"/>
        </authorList>
    </citation>
    <scope>IDENTIFICATION</scope>
    <source>
        <strain evidence="1">PS312</strain>
    </source>
</reference>
<dbReference type="OrthoDB" id="413313at2759"/>
<keyword evidence="2" id="KW-1185">Reference proteome</keyword>
<dbReference type="InterPro" id="IPR017850">
    <property type="entry name" value="Alkaline_phosphatase_core_sf"/>
</dbReference>
<dbReference type="SUPFAM" id="SSF53649">
    <property type="entry name" value="Alkaline phosphatase-like"/>
    <property type="match status" value="1"/>
</dbReference>
<dbReference type="FunFam" id="3.40.720.10:FF:000017">
    <property type="entry name" value="Predicted protein"/>
    <property type="match status" value="1"/>
</dbReference>
<dbReference type="EnsemblMetazoa" id="PPA37831.1">
    <property type="protein sequence ID" value="PPA37831.1"/>
    <property type="gene ID" value="WBGene00276200"/>
</dbReference>
<reference evidence="2" key="1">
    <citation type="journal article" date="2008" name="Nat. Genet.">
        <title>The Pristionchus pacificus genome provides a unique perspective on nematode lifestyle and parasitism.</title>
        <authorList>
            <person name="Dieterich C."/>
            <person name="Clifton S.W."/>
            <person name="Schuster L.N."/>
            <person name="Chinwalla A."/>
            <person name="Delehaunty K."/>
            <person name="Dinkelacker I."/>
            <person name="Fulton L."/>
            <person name="Fulton R."/>
            <person name="Godfrey J."/>
            <person name="Minx P."/>
            <person name="Mitreva M."/>
            <person name="Roeseler W."/>
            <person name="Tian H."/>
            <person name="Witte H."/>
            <person name="Yang S.P."/>
            <person name="Wilson R.K."/>
            <person name="Sommer R.J."/>
        </authorList>
    </citation>
    <scope>NUCLEOTIDE SEQUENCE [LARGE SCALE GENOMIC DNA]</scope>
    <source>
        <strain evidence="2">PS312</strain>
    </source>
</reference>
<dbReference type="Gene3D" id="3.40.720.10">
    <property type="entry name" value="Alkaline Phosphatase, subunit A"/>
    <property type="match status" value="1"/>
</dbReference>
<organism evidence="1 2">
    <name type="scientific">Pristionchus pacificus</name>
    <name type="common">Parasitic nematode worm</name>
    <dbReference type="NCBI Taxonomy" id="54126"/>
    <lineage>
        <taxon>Eukaryota</taxon>
        <taxon>Metazoa</taxon>
        <taxon>Ecdysozoa</taxon>
        <taxon>Nematoda</taxon>
        <taxon>Chromadorea</taxon>
        <taxon>Rhabditida</taxon>
        <taxon>Rhabditina</taxon>
        <taxon>Diplogasteromorpha</taxon>
        <taxon>Diplogasteroidea</taxon>
        <taxon>Neodiplogasteridae</taxon>
        <taxon>Pristionchus</taxon>
    </lineage>
</organism>
<dbReference type="Pfam" id="PF02995">
    <property type="entry name" value="DUF229"/>
    <property type="match status" value="1"/>
</dbReference>
<name>A0A2A6CRZ7_PRIPA</name>
<dbReference type="AlphaFoldDB" id="A0A2A6CRZ7"/>
<dbReference type="PANTHER" id="PTHR10974:SF6">
    <property type="entry name" value="PROTEIN CBG19234"/>
    <property type="match status" value="1"/>
</dbReference>
<protein>
    <submittedName>
        <fullName evidence="1">Uncharacterized protein</fullName>
    </submittedName>
</protein>
<accession>A0A8R1UQA7</accession>
<dbReference type="InterPro" id="IPR004245">
    <property type="entry name" value="DUF229"/>
</dbReference>
<dbReference type="PANTHER" id="PTHR10974">
    <property type="entry name" value="FI08016P-RELATED"/>
    <property type="match status" value="1"/>
</dbReference>
<accession>A0A2A6CRZ7</accession>